<dbReference type="GO" id="GO:0032511">
    <property type="term" value="P:late endosome to vacuole transport via multivesicular body sorting pathway"/>
    <property type="evidence" value="ECO:0007669"/>
    <property type="project" value="InterPro"/>
</dbReference>
<evidence type="ECO:0000256" key="8">
    <source>
        <dbReference type="ARBA" id="ARBA00023136"/>
    </source>
</evidence>
<dbReference type="RefSeq" id="XP_025357306.1">
    <property type="nucleotide sequence ID" value="XM_025500243.1"/>
</dbReference>
<evidence type="ECO:0000256" key="3">
    <source>
        <dbReference type="ARBA" id="ARBA00007895"/>
    </source>
</evidence>
<dbReference type="Pfam" id="PF04652">
    <property type="entry name" value="Vta1"/>
    <property type="match status" value="1"/>
</dbReference>
<feature type="domain" description="Vta1 C-terminal" evidence="11">
    <location>
        <begin position="456"/>
        <end position="489"/>
    </location>
</feature>
<feature type="compositionally biased region" description="Polar residues" evidence="9">
    <location>
        <begin position="413"/>
        <end position="422"/>
    </location>
</feature>
<dbReference type="STRING" id="1280837.A0A316VIB5"/>
<dbReference type="OrthoDB" id="391137at2759"/>
<name>A0A316VIB5_9BASI</name>
<organism evidence="12 13">
    <name type="scientific">Meira miltonrushii</name>
    <dbReference type="NCBI Taxonomy" id="1280837"/>
    <lineage>
        <taxon>Eukaryota</taxon>
        <taxon>Fungi</taxon>
        <taxon>Dikarya</taxon>
        <taxon>Basidiomycota</taxon>
        <taxon>Ustilaginomycotina</taxon>
        <taxon>Exobasidiomycetes</taxon>
        <taxon>Exobasidiales</taxon>
        <taxon>Brachybasidiaceae</taxon>
        <taxon>Meira</taxon>
    </lineage>
</organism>
<keyword evidence="5" id="KW-0963">Cytoplasm</keyword>
<gene>
    <name evidence="12" type="ORF">FA14DRAFT_169899</name>
</gene>
<dbReference type="AlphaFoldDB" id="A0A316VIB5"/>
<keyword evidence="4" id="KW-0813">Transport</keyword>
<evidence type="ECO:0000259" key="11">
    <source>
        <dbReference type="Pfam" id="PF18097"/>
    </source>
</evidence>
<sequence>MASNNGAAATFVPPPDDLKALSPFLQRAHETRKADPALSYWCNYHAAQVGISKLSSLVPTSKAYLMSLMDTLESQKKSLAGNDIVHGDDLVAKAHIENVALKVFAGADNEDRSGKASRATAKRFLVASNFIELLTNFGPLETEWEEKLKYTKWKAADIAKAFREGRKPTPGPADGMDDPADTEEIPKNEDEAMLGIQAASAKMGGLTDVTAQLPTSEELDAEMAKLTSQEEDHNEPVAISPNVEPPTPDRSGNPAQGYPEGMSPSQIRSRRAESRLSFDGRTGMEGWQDAVNSSSSTASASSPNFSMPLRIARQGSQTSDDPNMPSSDIYGGVQHPSETQSAFFQYQQGRVSSGSGASSPHHRPLPHPPGSGNVRGGLPVPPGGQGTTTPLIPPTSISPAASPALQHSAAFSPFNQYNQALQPSAPPSVSHAAVTPSAPPDAPDPSTLPSSLDHKSTARVQKLAKWAVSALDYDDVETARKQLREALDICEGRIPTTK</sequence>
<dbReference type="Pfam" id="PF18097">
    <property type="entry name" value="Vta1_C"/>
    <property type="match status" value="1"/>
</dbReference>
<keyword evidence="8" id="KW-0472">Membrane</keyword>
<dbReference type="EMBL" id="KZ819602">
    <property type="protein sequence ID" value="PWN37004.1"/>
    <property type="molecule type" value="Genomic_DNA"/>
</dbReference>
<keyword evidence="6" id="KW-0967">Endosome</keyword>
<keyword evidence="7" id="KW-0653">Protein transport</keyword>
<keyword evidence="13" id="KW-1185">Reference proteome</keyword>
<dbReference type="GeneID" id="37022024"/>
<evidence type="ECO:0000313" key="13">
    <source>
        <dbReference type="Proteomes" id="UP000245771"/>
    </source>
</evidence>
<dbReference type="FunCoup" id="A0A316VIB5">
    <property type="interactions" value="326"/>
</dbReference>
<evidence type="ECO:0000256" key="7">
    <source>
        <dbReference type="ARBA" id="ARBA00022927"/>
    </source>
</evidence>
<evidence type="ECO:0000256" key="1">
    <source>
        <dbReference type="ARBA" id="ARBA00004481"/>
    </source>
</evidence>
<evidence type="ECO:0000256" key="5">
    <source>
        <dbReference type="ARBA" id="ARBA00022490"/>
    </source>
</evidence>
<dbReference type="GO" id="GO:0010008">
    <property type="term" value="C:endosome membrane"/>
    <property type="evidence" value="ECO:0007669"/>
    <property type="project" value="UniProtKB-SubCell"/>
</dbReference>
<comment type="similarity">
    <text evidence="3">Belongs to the VTA1 family.</text>
</comment>
<dbReference type="Proteomes" id="UP000245771">
    <property type="component" value="Unassembled WGS sequence"/>
</dbReference>
<reference evidence="12 13" key="1">
    <citation type="journal article" date="2018" name="Mol. Biol. Evol.">
        <title>Broad Genomic Sampling Reveals a Smut Pathogenic Ancestry of the Fungal Clade Ustilaginomycotina.</title>
        <authorList>
            <person name="Kijpornyongpan T."/>
            <person name="Mondo S.J."/>
            <person name="Barry K."/>
            <person name="Sandor L."/>
            <person name="Lee J."/>
            <person name="Lipzen A."/>
            <person name="Pangilinan J."/>
            <person name="LaButti K."/>
            <person name="Hainaut M."/>
            <person name="Henrissat B."/>
            <person name="Grigoriev I.V."/>
            <person name="Spatafora J.W."/>
            <person name="Aime M.C."/>
        </authorList>
    </citation>
    <scope>NUCLEOTIDE SEQUENCE [LARGE SCALE GENOMIC DNA]</scope>
    <source>
        <strain evidence="12 13">MCA 3882</strain>
    </source>
</reference>
<comment type="subcellular location">
    <subcellularLocation>
        <location evidence="2">Cytoplasm</location>
    </subcellularLocation>
    <subcellularLocation>
        <location evidence="1">Endosome membrane</location>
        <topology evidence="1">Peripheral membrane protein</topology>
    </subcellularLocation>
</comment>
<evidence type="ECO:0000256" key="4">
    <source>
        <dbReference type="ARBA" id="ARBA00022448"/>
    </source>
</evidence>
<protein>
    <submittedName>
        <fullName evidence="12">DUF605-domain-containing protein</fullName>
    </submittedName>
</protein>
<feature type="domain" description="Vta1/callose synthase N-terminal" evidence="10">
    <location>
        <begin position="21"/>
        <end position="164"/>
    </location>
</feature>
<proteinExistence type="inferred from homology"/>
<feature type="compositionally biased region" description="Polar residues" evidence="9">
    <location>
        <begin position="314"/>
        <end position="326"/>
    </location>
</feature>
<accession>A0A316VIB5</accession>
<dbReference type="InterPro" id="IPR039431">
    <property type="entry name" value="Vta1/CALS_N"/>
</dbReference>
<evidence type="ECO:0000256" key="2">
    <source>
        <dbReference type="ARBA" id="ARBA00004496"/>
    </source>
</evidence>
<feature type="compositionally biased region" description="Low complexity" evidence="9">
    <location>
        <begin position="293"/>
        <end position="302"/>
    </location>
</feature>
<dbReference type="Gene3D" id="1.25.40.270">
    <property type="entry name" value="Vacuolar protein sorting-associated protein vta1"/>
    <property type="match status" value="1"/>
</dbReference>
<dbReference type="PANTHER" id="PTHR46009">
    <property type="entry name" value="VACUOLAR PROTEIN SORTING-ASSOCIATED PROTEIN VTA1 HOMOLOG"/>
    <property type="match status" value="1"/>
</dbReference>
<evidence type="ECO:0000256" key="6">
    <source>
        <dbReference type="ARBA" id="ARBA00022753"/>
    </source>
</evidence>
<feature type="compositionally biased region" description="Polar residues" evidence="9">
    <location>
        <begin position="336"/>
        <end position="358"/>
    </location>
</feature>
<feature type="region of interest" description="Disordered" evidence="9">
    <location>
        <begin position="221"/>
        <end position="456"/>
    </location>
</feature>
<dbReference type="PANTHER" id="PTHR46009:SF1">
    <property type="entry name" value="VACUOLAR PROTEIN SORTING-ASSOCIATED PROTEIN VTA1 HOMOLOG"/>
    <property type="match status" value="1"/>
</dbReference>
<evidence type="ECO:0000259" key="10">
    <source>
        <dbReference type="Pfam" id="PF04652"/>
    </source>
</evidence>
<evidence type="ECO:0000313" key="12">
    <source>
        <dbReference type="EMBL" id="PWN37004.1"/>
    </source>
</evidence>
<dbReference type="InterPro" id="IPR023175">
    <property type="entry name" value="Vta1/CALS_N_sf"/>
</dbReference>
<dbReference type="Gene3D" id="1.20.5.420">
    <property type="entry name" value="Immunoglobulin FC, subunit C"/>
    <property type="match status" value="1"/>
</dbReference>
<feature type="compositionally biased region" description="Low complexity" evidence="9">
    <location>
        <begin position="387"/>
        <end position="405"/>
    </location>
</feature>
<feature type="region of interest" description="Disordered" evidence="9">
    <location>
        <begin position="164"/>
        <end position="184"/>
    </location>
</feature>
<dbReference type="InterPro" id="IPR041212">
    <property type="entry name" value="Vta1_C"/>
</dbReference>
<dbReference type="InParanoid" id="A0A316VIB5"/>
<dbReference type="InterPro" id="IPR044538">
    <property type="entry name" value="Vta1-like"/>
</dbReference>
<evidence type="ECO:0000256" key="9">
    <source>
        <dbReference type="SAM" id="MobiDB-lite"/>
    </source>
</evidence>
<dbReference type="GO" id="GO:0015031">
    <property type="term" value="P:protein transport"/>
    <property type="evidence" value="ECO:0007669"/>
    <property type="project" value="UniProtKB-KW"/>
</dbReference>
<dbReference type="GO" id="GO:0005771">
    <property type="term" value="C:multivesicular body"/>
    <property type="evidence" value="ECO:0007669"/>
    <property type="project" value="TreeGrafter"/>
</dbReference>